<feature type="region of interest" description="Disordered" evidence="1">
    <location>
        <begin position="1"/>
        <end position="21"/>
    </location>
</feature>
<evidence type="ECO:0000256" key="1">
    <source>
        <dbReference type="SAM" id="MobiDB-lite"/>
    </source>
</evidence>
<protein>
    <submittedName>
        <fullName evidence="2">Uncharacterized protein</fullName>
    </submittedName>
</protein>
<reference evidence="3" key="2">
    <citation type="submission" date="2015-01" db="EMBL/GenBank/DDBJ databases">
        <title>Evolutionary Origins and Diversification of the Mycorrhizal Mutualists.</title>
        <authorList>
            <consortium name="DOE Joint Genome Institute"/>
            <consortium name="Mycorrhizal Genomics Consortium"/>
            <person name="Kohler A."/>
            <person name="Kuo A."/>
            <person name="Nagy L.G."/>
            <person name="Floudas D."/>
            <person name="Copeland A."/>
            <person name="Barry K.W."/>
            <person name="Cichocki N."/>
            <person name="Veneault-Fourrey C."/>
            <person name="LaButti K."/>
            <person name="Lindquist E.A."/>
            <person name="Lipzen A."/>
            <person name="Lundell T."/>
            <person name="Morin E."/>
            <person name="Murat C."/>
            <person name="Riley R."/>
            <person name="Ohm R."/>
            <person name="Sun H."/>
            <person name="Tunlid A."/>
            <person name="Henrissat B."/>
            <person name="Grigoriev I.V."/>
            <person name="Hibbett D.S."/>
            <person name="Martin F."/>
        </authorList>
    </citation>
    <scope>NUCLEOTIDE SEQUENCE [LARGE SCALE GENOMIC DNA]</scope>
    <source>
        <strain evidence="3">Foug A</strain>
    </source>
</reference>
<accession>A0A0C3D5K3</accession>
<feature type="compositionally biased region" description="Polar residues" evidence="1">
    <location>
        <begin position="1"/>
        <end position="17"/>
    </location>
</feature>
<proteinExistence type="predicted"/>
<organism evidence="2 3">
    <name type="scientific">Scleroderma citrinum Foug A</name>
    <dbReference type="NCBI Taxonomy" id="1036808"/>
    <lineage>
        <taxon>Eukaryota</taxon>
        <taxon>Fungi</taxon>
        <taxon>Dikarya</taxon>
        <taxon>Basidiomycota</taxon>
        <taxon>Agaricomycotina</taxon>
        <taxon>Agaricomycetes</taxon>
        <taxon>Agaricomycetidae</taxon>
        <taxon>Boletales</taxon>
        <taxon>Sclerodermatineae</taxon>
        <taxon>Sclerodermataceae</taxon>
        <taxon>Scleroderma</taxon>
    </lineage>
</organism>
<evidence type="ECO:0000313" key="3">
    <source>
        <dbReference type="Proteomes" id="UP000053989"/>
    </source>
</evidence>
<dbReference type="AlphaFoldDB" id="A0A0C3D5K3"/>
<dbReference type="InParanoid" id="A0A0C3D5K3"/>
<dbReference type="EMBL" id="KN822245">
    <property type="protein sequence ID" value="KIM51679.1"/>
    <property type="molecule type" value="Genomic_DNA"/>
</dbReference>
<sequence length="145" mass="15866">MTCRLSSHSRVATPQDSQEAKLLPDEVASVNGHASDLATNSNVVLDSEDVDCPDQTDSTVQTPRAANLNDQDHITPVSPPRMHSFRSAILVYELTCPARSLRTSLHLRETHGAGAVPISCTHRSGHWPALPPPLRWPSLKRVLHL</sequence>
<keyword evidence="3" id="KW-1185">Reference proteome</keyword>
<gene>
    <name evidence="2" type="ORF">SCLCIDRAFT_621796</name>
</gene>
<dbReference type="HOGENOM" id="CLU_1787962_0_0_1"/>
<dbReference type="Proteomes" id="UP000053989">
    <property type="component" value="Unassembled WGS sequence"/>
</dbReference>
<reference evidence="2 3" key="1">
    <citation type="submission" date="2014-04" db="EMBL/GenBank/DDBJ databases">
        <authorList>
            <consortium name="DOE Joint Genome Institute"/>
            <person name="Kuo A."/>
            <person name="Kohler A."/>
            <person name="Nagy L.G."/>
            <person name="Floudas D."/>
            <person name="Copeland A."/>
            <person name="Barry K.W."/>
            <person name="Cichocki N."/>
            <person name="Veneault-Fourrey C."/>
            <person name="LaButti K."/>
            <person name="Lindquist E.A."/>
            <person name="Lipzen A."/>
            <person name="Lundell T."/>
            <person name="Morin E."/>
            <person name="Murat C."/>
            <person name="Sun H."/>
            <person name="Tunlid A."/>
            <person name="Henrissat B."/>
            <person name="Grigoriev I.V."/>
            <person name="Hibbett D.S."/>
            <person name="Martin F."/>
            <person name="Nordberg H.P."/>
            <person name="Cantor M.N."/>
            <person name="Hua S.X."/>
        </authorList>
    </citation>
    <scope>NUCLEOTIDE SEQUENCE [LARGE SCALE GENOMIC DNA]</scope>
    <source>
        <strain evidence="2 3">Foug A</strain>
    </source>
</reference>
<name>A0A0C3D5K3_9AGAM</name>
<evidence type="ECO:0000313" key="2">
    <source>
        <dbReference type="EMBL" id="KIM51679.1"/>
    </source>
</evidence>